<organism evidence="3 4">
    <name type="scientific">Microbacterium hominis</name>
    <dbReference type="NCBI Taxonomy" id="162426"/>
    <lineage>
        <taxon>Bacteria</taxon>
        <taxon>Bacillati</taxon>
        <taxon>Actinomycetota</taxon>
        <taxon>Actinomycetes</taxon>
        <taxon>Micrococcales</taxon>
        <taxon>Microbacteriaceae</taxon>
        <taxon>Microbacterium</taxon>
    </lineage>
</organism>
<accession>A0A7D4PTS6</accession>
<dbReference type="SUPFAM" id="SSF46894">
    <property type="entry name" value="C-terminal effector domain of the bipartite response regulators"/>
    <property type="match status" value="1"/>
</dbReference>
<dbReference type="PRINTS" id="PR00038">
    <property type="entry name" value="HTHLUXR"/>
</dbReference>
<dbReference type="Proteomes" id="UP000502498">
    <property type="component" value="Chromosome"/>
</dbReference>
<protein>
    <submittedName>
        <fullName evidence="3">LuxR family transcriptional regulator</fullName>
    </submittedName>
</protein>
<dbReference type="InterPro" id="IPR036388">
    <property type="entry name" value="WH-like_DNA-bd_sf"/>
</dbReference>
<dbReference type="GO" id="GO:0006355">
    <property type="term" value="P:regulation of DNA-templated transcription"/>
    <property type="evidence" value="ECO:0007669"/>
    <property type="project" value="InterPro"/>
</dbReference>
<proteinExistence type="predicted"/>
<dbReference type="RefSeq" id="WP_172989175.1">
    <property type="nucleotide sequence ID" value="NZ_CP054038.1"/>
</dbReference>
<reference evidence="3 4" key="1">
    <citation type="submission" date="2020-05" db="EMBL/GenBank/DDBJ databases">
        <title>Strain PA2F3 complete genome.</title>
        <authorList>
            <person name="Kim Y.-S."/>
            <person name="Kim S.-J."/>
            <person name="Jung H.-k."/>
            <person name="Kim S.-E."/>
            <person name="Kim K.-H."/>
        </authorList>
    </citation>
    <scope>NUCLEOTIDE SEQUENCE [LARGE SCALE GENOMIC DNA]</scope>
    <source>
        <strain evidence="3 4">PA2F3</strain>
    </source>
</reference>
<evidence type="ECO:0000256" key="1">
    <source>
        <dbReference type="ARBA" id="ARBA00023125"/>
    </source>
</evidence>
<gene>
    <name evidence="3" type="ORF">HQM25_04605</name>
</gene>
<keyword evidence="1" id="KW-0238">DNA-binding</keyword>
<evidence type="ECO:0000259" key="2">
    <source>
        <dbReference type="PROSITE" id="PS50043"/>
    </source>
</evidence>
<dbReference type="PROSITE" id="PS50043">
    <property type="entry name" value="HTH_LUXR_2"/>
    <property type="match status" value="1"/>
</dbReference>
<dbReference type="PANTHER" id="PTHR43214:SF42">
    <property type="entry name" value="TRANSCRIPTIONAL REGULATORY PROTEIN DESR"/>
    <property type="match status" value="1"/>
</dbReference>
<name>A0A7D4PTS6_9MICO</name>
<dbReference type="InterPro" id="IPR039420">
    <property type="entry name" value="WalR-like"/>
</dbReference>
<evidence type="ECO:0000313" key="3">
    <source>
        <dbReference type="EMBL" id="QKJ18734.1"/>
    </source>
</evidence>
<dbReference type="Pfam" id="PF00196">
    <property type="entry name" value="GerE"/>
    <property type="match status" value="1"/>
</dbReference>
<dbReference type="InterPro" id="IPR000792">
    <property type="entry name" value="Tscrpt_reg_LuxR_C"/>
</dbReference>
<sequence length="390" mass="41687">MTSALAVGRARSDIDVMSRAGLPLHRFMDEATVALQRVVPFVAGCLSTLDPATSLVSSTRKFGDLDGRNADDVTWARIEYGADDPTAITAMVDAGQVALGVRDRLGENTDQSVRMADLLIPRFDYRDEARVVFSDRSGAWGSLCVFRAQDDTPFTRAELDFLASAAPAFTRGIRAGLLSQTTRTDSAAHAGPAVLVIDAADRLVQASPGAHSHLERMAAVPRTGDPLACVYSLVSGARRFGRGETDRMPRVRVRTSDGVWLVLHAAPLGGAGERAGDVVVTIEEARPQEVIDLVAAAFGLTARERDVVASVLRGADTKEIATAMHVSPYTVQDHLKSIFEKAGVTSRRELVARVYFDQYAPRYGDAVGSSGWFVSSDPVASAAADLPSTL</sequence>
<dbReference type="InterPro" id="IPR016032">
    <property type="entry name" value="Sig_transdc_resp-reg_C-effctor"/>
</dbReference>
<dbReference type="SMART" id="SM00421">
    <property type="entry name" value="HTH_LUXR"/>
    <property type="match status" value="1"/>
</dbReference>
<dbReference type="AlphaFoldDB" id="A0A7D4PTS6"/>
<dbReference type="PANTHER" id="PTHR43214">
    <property type="entry name" value="TWO-COMPONENT RESPONSE REGULATOR"/>
    <property type="match status" value="1"/>
</dbReference>
<dbReference type="EMBL" id="CP054038">
    <property type="protein sequence ID" value="QKJ18734.1"/>
    <property type="molecule type" value="Genomic_DNA"/>
</dbReference>
<dbReference type="CDD" id="cd06170">
    <property type="entry name" value="LuxR_C_like"/>
    <property type="match status" value="1"/>
</dbReference>
<dbReference type="PROSITE" id="PS00622">
    <property type="entry name" value="HTH_LUXR_1"/>
    <property type="match status" value="1"/>
</dbReference>
<dbReference type="Gene3D" id="1.10.10.10">
    <property type="entry name" value="Winged helix-like DNA-binding domain superfamily/Winged helix DNA-binding domain"/>
    <property type="match status" value="1"/>
</dbReference>
<feature type="domain" description="HTH luxR-type" evidence="2">
    <location>
        <begin position="293"/>
        <end position="359"/>
    </location>
</feature>
<dbReference type="GO" id="GO:0003677">
    <property type="term" value="F:DNA binding"/>
    <property type="evidence" value="ECO:0007669"/>
    <property type="project" value="UniProtKB-KW"/>
</dbReference>
<evidence type="ECO:0000313" key="4">
    <source>
        <dbReference type="Proteomes" id="UP000502498"/>
    </source>
</evidence>